<keyword evidence="4" id="KW-1185">Reference proteome</keyword>
<dbReference type="InterPro" id="IPR044552">
    <property type="entry name" value="GLIP1-5/GLL25"/>
</dbReference>
<keyword evidence="2 3" id="KW-0732">Signal</keyword>
<dbReference type="SUPFAM" id="SSF52266">
    <property type="entry name" value="SGNH hydrolase"/>
    <property type="match status" value="1"/>
</dbReference>
<organism evidence="4 5">
    <name type="scientific">Coffea arabica</name>
    <name type="common">Arabian coffee</name>
    <dbReference type="NCBI Taxonomy" id="13443"/>
    <lineage>
        <taxon>Eukaryota</taxon>
        <taxon>Viridiplantae</taxon>
        <taxon>Streptophyta</taxon>
        <taxon>Embryophyta</taxon>
        <taxon>Tracheophyta</taxon>
        <taxon>Spermatophyta</taxon>
        <taxon>Magnoliopsida</taxon>
        <taxon>eudicotyledons</taxon>
        <taxon>Gunneridae</taxon>
        <taxon>Pentapetalae</taxon>
        <taxon>asterids</taxon>
        <taxon>lamiids</taxon>
        <taxon>Gentianales</taxon>
        <taxon>Rubiaceae</taxon>
        <taxon>Ixoroideae</taxon>
        <taxon>Gardenieae complex</taxon>
        <taxon>Bertiereae - Coffeeae clade</taxon>
        <taxon>Coffeeae</taxon>
        <taxon>Coffea</taxon>
    </lineage>
</organism>
<evidence type="ECO:0000313" key="5">
    <source>
        <dbReference type="RefSeq" id="XP_071904715.1"/>
    </source>
</evidence>
<dbReference type="Proteomes" id="UP001652660">
    <property type="component" value="Chromosome 1c"/>
</dbReference>
<dbReference type="RefSeq" id="XP_071904715.1">
    <property type="nucleotide sequence ID" value="XM_072048614.1"/>
</dbReference>
<dbReference type="Gene3D" id="3.40.50.1110">
    <property type="entry name" value="SGNH hydrolase"/>
    <property type="match status" value="1"/>
</dbReference>
<protein>
    <submittedName>
        <fullName evidence="5">GDSL esterase/lipase 1-like</fullName>
    </submittedName>
</protein>
<dbReference type="InterPro" id="IPR035669">
    <property type="entry name" value="SGNH_plant_lipase-like"/>
</dbReference>
<dbReference type="CDD" id="cd01837">
    <property type="entry name" value="SGNH_plant_lipase_like"/>
    <property type="match status" value="1"/>
</dbReference>
<feature type="signal peptide" evidence="3">
    <location>
        <begin position="1"/>
        <end position="26"/>
    </location>
</feature>
<gene>
    <name evidence="5" type="primary">LOC113716931</name>
</gene>
<dbReference type="InterPro" id="IPR001087">
    <property type="entry name" value="GDSL"/>
</dbReference>
<evidence type="ECO:0000256" key="3">
    <source>
        <dbReference type="SAM" id="SignalP"/>
    </source>
</evidence>
<dbReference type="GeneID" id="113716931"/>
<sequence length="377" mass="41626">MANLCIQQCLIVVLVVLGSLTTPSDCFHSDHDHHPKTTAALFTFGDSLFDPGNNNYINTTVDFQANFPPYGESFFKYPSGAFSDGRVIPDFIAQYANLPFLQPYLQIGSQYQLAYGTNFASGGAGALAETFAGFVIDLKKQLWYFNEAEKKLRSNLGNRRAERVVSNAVYLFCIGSNDYSTDSTNSSIFKSSTPEGYVAMVVGNITTVFKEIYKKGGRKFALMNVPAIGCIPAFRALNVAAGGNGECEEEYVALPKLHNALLSRELEQLQKQLKGFKYSYFDFFTVLNEIIDNPSKFGLEEAKTGCCGGGPYRGDHSCGGKTAIKKYDLCDNPQDYLFFDSTHPTQAANEQFAKLMWSGSTNLTGPYNIKSLFQLSY</sequence>
<feature type="chain" id="PRO_5045430475" evidence="3">
    <location>
        <begin position="27"/>
        <end position="377"/>
    </location>
</feature>
<evidence type="ECO:0000313" key="4">
    <source>
        <dbReference type="Proteomes" id="UP001652660"/>
    </source>
</evidence>
<dbReference type="PANTHER" id="PTHR45966:SF1">
    <property type="entry name" value="GDSL ESTERASE_LIPASE 1-RELATED"/>
    <property type="match status" value="1"/>
</dbReference>
<proteinExistence type="inferred from homology"/>
<reference evidence="4" key="1">
    <citation type="journal article" date="2025" name="Foods">
        <title>Unveiling the Microbial Signatures of Arabica Coffee Cherries: Insights into Ripeness Specific Diversity, Functional Traits, and Implications for Quality and Safety.</title>
        <authorList>
            <consortium name="RefSeq"/>
            <person name="Tenea G.N."/>
            <person name="Cifuentes V."/>
            <person name="Reyes P."/>
            <person name="Cevallos-Vallejos M."/>
        </authorList>
    </citation>
    <scope>NUCLEOTIDE SEQUENCE [LARGE SCALE GENOMIC DNA]</scope>
</reference>
<dbReference type="Pfam" id="PF00657">
    <property type="entry name" value="Lipase_GDSL"/>
    <property type="match status" value="1"/>
</dbReference>
<dbReference type="InterPro" id="IPR036514">
    <property type="entry name" value="SGNH_hydro_sf"/>
</dbReference>
<name>A0ABM4UBQ6_COFAR</name>
<dbReference type="PANTHER" id="PTHR45966">
    <property type="entry name" value="GDSL-LIKE LIPASE/ACYLHYDROLASE"/>
    <property type="match status" value="1"/>
</dbReference>
<accession>A0ABM4UBQ6</accession>
<reference evidence="5" key="2">
    <citation type="submission" date="2025-08" db="UniProtKB">
        <authorList>
            <consortium name="RefSeq"/>
        </authorList>
    </citation>
    <scope>IDENTIFICATION</scope>
    <source>
        <tissue evidence="5">Leaves</tissue>
    </source>
</reference>
<comment type="similarity">
    <text evidence="1">Belongs to the 'GDSL' lipolytic enzyme family.</text>
</comment>
<evidence type="ECO:0000256" key="1">
    <source>
        <dbReference type="ARBA" id="ARBA00008668"/>
    </source>
</evidence>
<evidence type="ECO:0000256" key="2">
    <source>
        <dbReference type="ARBA" id="ARBA00022729"/>
    </source>
</evidence>